<dbReference type="SMART" id="SM00054">
    <property type="entry name" value="EFh"/>
    <property type="match status" value="2"/>
</dbReference>
<dbReference type="InterPro" id="IPR018247">
    <property type="entry name" value="EF_Hand_1_Ca_BS"/>
</dbReference>
<dbReference type="Gene3D" id="1.10.238.10">
    <property type="entry name" value="EF-hand"/>
    <property type="match status" value="2"/>
</dbReference>
<dbReference type="Pfam" id="PF13499">
    <property type="entry name" value="EF-hand_7"/>
    <property type="match status" value="1"/>
</dbReference>
<protein>
    <recommendedName>
        <fullName evidence="5">EF-hand domain-containing protein</fullName>
    </recommendedName>
</protein>
<proteinExistence type="predicted"/>
<feature type="domain" description="EF-hand" evidence="5">
    <location>
        <begin position="131"/>
        <end position="166"/>
    </location>
</feature>
<feature type="region of interest" description="Disordered" evidence="4">
    <location>
        <begin position="1"/>
        <end position="27"/>
    </location>
</feature>
<dbReference type="InterPro" id="IPR039647">
    <property type="entry name" value="EF_hand_pair_protein_CML-like"/>
</dbReference>
<feature type="compositionally biased region" description="Low complexity" evidence="4">
    <location>
        <begin position="727"/>
        <end position="738"/>
    </location>
</feature>
<dbReference type="Proteomes" id="UP000664859">
    <property type="component" value="Unassembled WGS sequence"/>
</dbReference>
<evidence type="ECO:0000256" key="4">
    <source>
        <dbReference type="SAM" id="MobiDB-lite"/>
    </source>
</evidence>
<evidence type="ECO:0000313" key="7">
    <source>
        <dbReference type="Proteomes" id="UP000664859"/>
    </source>
</evidence>
<evidence type="ECO:0000256" key="1">
    <source>
        <dbReference type="ARBA" id="ARBA00022723"/>
    </source>
</evidence>
<feature type="region of interest" description="Disordered" evidence="4">
    <location>
        <begin position="711"/>
        <end position="757"/>
    </location>
</feature>
<dbReference type="PROSITE" id="PS00018">
    <property type="entry name" value="EF_HAND_1"/>
    <property type="match status" value="2"/>
</dbReference>
<keyword evidence="1" id="KW-0479">Metal-binding</keyword>
<dbReference type="PANTHER" id="PTHR10891">
    <property type="entry name" value="EF-HAND CALCIUM-BINDING DOMAIN CONTAINING PROTEIN"/>
    <property type="match status" value="1"/>
</dbReference>
<keyword evidence="3" id="KW-0106">Calcium</keyword>
<dbReference type="Pfam" id="PF13405">
    <property type="entry name" value="EF-hand_6"/>
    <property type="match status" value="1"/>
</dbReference>
<evidence type="ECO:0000259" key="5">
    <source>
        <dbReference type="PROSITE" id="PS50222"/>
    </source>
</evidence>
<feature type="compositionally biased region" description="Basic and acidic residues" evidence="4">
    <location>
        <begin position="8"/>
        <end position="21"/>
    </location>
</feature>
<sequence>MEAQEPDDFVKQKYSRDDETPKPWPISKLADYKPDDMGFYAASEFGVLTKLIQQPKHMKFPHYVRISRNHFDRGWGFKTYRRIKNVIVLLDWTPESPPLVAAGTQQSITGTSQAAAAALAAAIANRKVTPEQEQRLRKAFGMYDGDGDGRLNQHEFTDVLRALDVGVDDPGTGVQTLMSVARDAGVSTPLVAFDQVKEMMRRQAYIQVERGRTFVALCLAEAESLRGVLHLMQSAGQPLVYTMPAAVCMRLTNGVVLDDSVGYAAPGKYQLSVVEQCFRFMDSEVNYNETEVAMLLRGVQDNDRYLREAWFMDVRACRRRVQGPVGNMPVARMFALPDEYHLLDYRATISAVKRYFKAKRLVARDAFAAFNSSHSGALTCSELYGGLVWLGMRADPALVHDIVRTVDLNSDGYVSWDEFKKAFGEPDEDADGDADARNRWPTFEGLGEGGDAGGFTVPPKPMAELYEQYSAAKVKDLGSVQTVEEMKAERLEAFKVKVQKHEKLDRVWTTHGTGARAKASIWAPDVGAKKLMTRNRIRVVLGHFARPGLSGFGRKDADIEPLVVEVTDTGKSGLTKGKKLDVIVDTLFPHPVRFREVWKQEGGDKPLYVWRPVPPSSAFVVLGMIATTSEEQPSLDSVRCIPRRWAKPAEVPPKKIWDDSGTGGRPGSFWLVNSMHCLHAFIGHDSPPPDDLFDLKNHRFFLSHEEVADIEASNGPAGGGGQGGGAPSAAALGGSSSSLGGGSAAGASFRVGSLSSE</sequence>
<dbReference type="AlphaFoldDB" id="A0A835ZBK9"/>
<dbReference type="SUPFAM" id="SSF47473">
    <property type="entry name" value="EF-hand"/>
    <property type="match status" value="1"/>
</dbReference>
<name>A0A835ZBK9_9STRA</name>
<feature type="domain" description="EF-hand" evidence="5">
    <location>
        <begin position="394"/>
        <end position="429"/>
    </location>
</feature>
<dbReference type="Pfam" id="PF06101">
    <property type="entry name" value="Vps62"/>
    <property type="match status" value="1"/>
</dbReference>
<reference evidence="6" key="1">
    <citation type="submission" date="2021-02" db="EMBL/GenBank/DDBJ databases">
        <title>First Annotated Genome of the Yellow-green Alga Tribonema minus.</title>
        <authorList>
            <person name="Mahan K.M."/>
        </authorList>
    </citation>
    <scope>NUCLEOTIDE SEQUENCE</scope>
    <source>
        <strain evidence="6">UTEX B ZZ1240</strain>
    </source>
</reference>
<evidence type="ECO:0000313" key="6">
    <source>
        <dbReference type="EMBL" id="KAG5189404.1"/>
    </source>
</evidence>
<keyword evidence="7" id="KW-1185">Reference proteome</keyword>
<evidence type="ECO:0000256" key="2">
    <source>
        <dbReference type="ARBA" id="ARBA00022737"/>
    </source>
</evidence>
<accession>A0A835ZBK9</accession>
<dbReference type="InterPro" id="IPR002048">
    <property type="entry name" value="EF_hand_dom"/>
</dbReference>
<dbReference type="InterPro" id="IPR009291">
    <property type="entry name" value="Vps62"/>
</dbReference>
<dbReference type="OrthoDB" id="2684236at2759"/>
<dbReference type="EMBL" id="JAFCMP010000051">
    <property type="protein sequence ID" value="KAG5189404.1"/>
    <property type="molecule type" value="Genomic_DNA"/>
</dbReference>
<comment type="caution">
    <text evidence="6">The sequence shown here is derived from an EMBL/GenBank/DDBJ whole genome shotgun (WGS) entry which is preliminary data.</text>
</comment>
<keyword evidence="2" id="KW-0677">Repeat</keyword>
<gene>
    <name evidence="6" type="ORF">JKP88DRAFT_301989</name>
</gene>
<dbReference type="GO" id="GO:0005509">
    <property type="term" value="F:calcium ion binding"/>
    <property type="evidence" value="ECO:0007669"/>
    <property type="project" value="InterPro"/>
</dbReference>
<dbReference type="PROSITE" id="PS50222">
    <property type="entry name" value="EF_HAND_2"/>
    <property type="match status" value="2"/>
</dbReference>
<feature type="compositionally biased region" description="Gly residues" evidence="4">
    <location>
        <begin position="716"/>
        <end position="726"/>
    </location>
</feature>
<dbReference type="InterPro" id="IPR011992">
    <property type="entry name" value="EF-hand-dom_pair"/>
</dbReference>
<evidence type="ECO:0000256" key="3">
    <source>
        <dbReference type="ARBA" id="ARBA00022837"/>
    </source>
</evidence>
<organism evidence="6 7">
    <name type="scientific">Tribonema minus</name>
    <dbReference type="NCBI Taxonomy" id="303371"/>
    <lineage>
        <taxon>Eukaryota</taxon>
        <taxon>Sar</taxon>
        <taxon>Stramenopiles</taxon>
        <taxon>Ochrophyta</taxon>
        <taxon>PX clade</taxon>
        <taxon>Xanthophyceae</taxon>
        <taxon>Tribonematales</taxon>
        <taxon>Tribonemataceae</taxon>
        <taxon>Tribonema</taxon>
    </lineage>
</organism>